<protein>
    <submittedName>
        <fullName evidence="4">Adenylate cyclase</fullName>
    </submittedName>
</protein>
<proteinExistence type="predicted"/>
<evidence type="ECO:0000259" key="3">
    <source>
        <dbReference type="PROSITE" id="PS51708"/>
    </source>
</evidence>
<dbReference type="Gene3D" id="2.40.320.10">
    <property type="entry name" value="Hypothetical Protein Pfu-838710-001"/>
    <property type="match status" value="1"/>
</dbReference>
<feature type="domain" description="CYTH" evidence="2">
    <location>
        <begin position="2"/>
        <end position="207"/>
    </location>
</feature>
<dbReference type="SMART" id="SM00880">
    <property type="entry name" value="CHAD"/>
    <property type="match status" value="1"/>
</dbReference>
<dbReference type="GO" id="GO:0046872">
    <property type="term" value="F:metal ion binding"/>
    <property type="evidence" value="ECO:0007669"/>
    <property type="project" value="TreeGrafter"/>
</dbReference>
<dbReference type="PANTHER" id="PTHR39569">
    <property type="entry name" value="INORGANIC TRIPHOSPHATASE"/>
    <property type="match status" value="1"/>
</dbReference>
<evidence type="ECO:0000256" key="1">
    <source>
        <dbReference type="SAM" id="MobiDB-lite"/>
    </source>
</evidence>
<reference evidence="4 5" key="1">
    <citation type="submission" date="2018-11" db="EMBL/GenBank/DDBJ databases">
        <title>Genomic Encyclopedia of Type Strains, Phase IV (KMG-IV): sequencing the most valuable type-strain genomes for metagenomic binning, comparative biology and taxonomic classification.</title>
        <authorList>
            <person name="Goeker M."/>
        </authorList>
    </citation>
    <scope>NUCLEOTIDE SEQUENCE [LARGE SCALE GENOMIC DNA]</scope>
    <source>
        <strain evidence="4 5">DSM 101684</strain>
    </source>
</reference>
<dbReference type="OrthoDB" id="3034217at2"/>
<dbReference type="SUPFAM" id="SSF55154">
    <property type="entry name" value="CYTH-like phosphatases"/>
    <property type="match status" value="1"/>
</dbReference>
<dbReference type="Gene3D" id="1.40.20.10">
    <property type="entry name" value="CHAD domain"/>
    <property type="match status" value="1"/>
</dbReference>
<comment type="caution">
    <text evidence="4">The sequence shown here is derived from an EMBL/GenBank/DDBJ whole genome shotgun (WGS) entry which is preliminary data.</text>
</comment>
<dbReference type="Pfam" id="PF05235">
    <property type="entry name" value="CHAD"/>
    <property type="match status" value="1"/>
</dbReference>
<dbReference type="InterPro" id="IPR023577">
    <property type="entry name" value="CYTH_domain"/>
</dbReference>
<dbReference type="RefSeq" id="WP_124224219.1">
    <property type="nucleotide sequence ID" value="NZ_RKQL01000008.1"/>
</dbReference>
<name>A0A3N4U718_9BURK</name>
<evidence type="ECO:0000313" key="5">
    <source>
        <dbReference type="Proteomes" id="UP000272193"/>
    </source>
</evidence>
<dbReference type="PROSITE" id="PS51708">
    <property type="entry name" value="CHAD"/>
    <property type="match status" value="1"/>
</dbReference>
<evidence type="ECO:0000313" key="4">
    <source>
        <dbReference type="EMBL" id="RPE62891.1"/>
    </source>
</evidence>
<feature type="region of interest" description="Disordered" evidence="1">
    <location>
        <begin position="215"/>
        <end position="244"/>
    </location>
</feature>
<feature type="domain" description="CHAD" evidence="3">
    <location>
        <begin position="241"/>
        <end position="533"/>
    </location>
</feature>
<evidence type="ECO:0000259" key="2">
    <source>
        <dbReference type="PROSITE" id="PS51707"/>
    </source>
</evidence>
<dbReference type="Pfam" id="PF01928">
    <property type="entry name" value="CYTH"/>
    <property type="match status" value="1"/>
</dbReference>
<dbReference type="PANTHER" id="PTHR39569:SF1">
    <property type="entry name" value="INORGANIC TRIPHOSPHATASE"/>
    <property type="match status" value="1"/>
</dbReference>
<dbReference type="SMART" id="SM01118">
    <property type="entry name" value="CYTH"/>
    <property type="match status" value="1"/>
</dbReference>
<dbReference type="EMBL" id="RKQL01000008">
    <property type="protein sequence ID" value="RPE62891.1"/>
    <property type="molecule type" value="Genomic_DNA"/>
</dbReference>
<dbReference type="GO" id="GO:0050355">
    <property type="term" value="F:inorganic triphosphate phosphatase activity"/>
    <property type="evidence" value="ECO:0007669"/>
    <property type="project" value="InterPro"/>
</dbReference>
<dbReference type="InterPro" id="IPR033469">
    <property type="entry name" value="CYTH-like_dom_sf"/>
</dbReference>
<dbReference type="AlphaFoldDB" id="A0A3N4U718"/>
<accession>A0A3N4U718</accession>
<dbReference type="Proteomes" id="UP000272193">
    <property type="component" value="Unassembled WGS sequence"/>
</dbReference>
<gene>
    <name evidence="4" type="ORF">EDC62_2590</name>
</gene>
<dbReference type="InterPro" id="IPR039013">
    <property type="entry name" value="YgiF"/>
</dbReference>
<keyword evidence="5" id="KW-1185">Reference proteome</keyword>
<organism evidence="4 5">
    <name type="scientific">Tibeticola sediminis</name>
    <dbReference type="NCBI Taxonomy" id="1917811"/>
    <lineage>
        <taxon>Bacteria</taxon>
        <taxon>Pseudomonadati</taxon>
        <taxon>Pseudomonadota</taxon>
        <taxon>Betaproteobacteria</taxon>
        <taxon>Burkholderiales</taxon>
        <taxon>Comamonadaceae</taxon>
        <taxon>Tibeticola</taxon>
    </lineage>
</organism>
<dbReference type="InterPro" id="IPR038186">
    <property type="entry name" value="CHAD_dom_sf"/>
</dbReference>
<dbReference type="PROSITE" id="PS51707">
    <property type="entry name" value="CYTH"/>
    <property type="match status" value="1"/>
</dbReference>
<sequence>MATETELKLQPARTRDLPRLLAHPRLAGVAPERLRLDACYFDTPELDLLRARMAVRERREGARRVWTVKTAGEALGGLSRRGEWEGAARRGGYDFAALLGDDAPELSAWLRARQAALQPVFRTRFTRLRWTVEALGARIEVALDRGQILCVTPEGTRREPLLELELERLAGPEDALFALALELNEAMPLWPLSASKAERGYALFLQTRDAAVAAAPRPTQPISSEVDRRMAPRTAPKSDPNRPARDAFVPLAQAALDTLVPPLRTAALTPERGDAAAVEAVHQSRVALRRLRALLAAFAPALPGDWAARERSHWRALAQALGRVRDLDVLRSEIGPQLMQAVPGSSASRWSAALAHEQARAWRRLQAELQQPATTAQVLQFARALHGLSAAGNGSAAHGRGPTLRALARQRLRHRQRRLRRALAAVLDTRAREAERVHALRIEVKKLRYATEALIDALPPKAARAAQRRLEVLISAQSVLGRWHDWQLAAAWQGEVARRPTGADSALRAALQAELTRQRRRVRRACTALEAVT</sequence>
<dbReference type="CDD" id="cd07756">
    <property type="entry name" value="CYTH-like_Pase_CHAD"/>
    <property type="match status" value="1"/>
</dbReference>
<dbReference type="InterPro" id="IPR007899">
    <property type="entry name" value="CHAD_dom"/>
</dbReference>